<feature type="chain" id="PRO_5040754702" description="Xylanolytic transcriptional activator regulatory domain-containing protein" evidence="9">
    <location>
        <begin position="19"/>
        <end position="684"/>
    </location>
</feature>
<evidence type="ECO:0000256" key="9">
    <source>
        <dbReference type="SAM" id="SignalP"/>
    </source>
</evidence>
<dbReference type="EMBL" id="JAPQKO010000002">
    <property type="protein sequence ID" value="KAJ5178950.1"/>
    <property type="molecule type" value="Genomic_DNA"/>
</dbReference>
<keyword evidence="3" id="KW-0862">Zinc</keyword>
<keyword evidence="6" id="KW-0804">Transcription</keyword>
<keyword evidence="2" id="KW-0479">Metal-binding</keyword>
<accession>A0A9W9IKY5</accession>
<keyword evidence="5" id="KW-0238">DNA-binding</keyword>
<comment type="subcellular location">
    <subcellularLocation>
        <location evidence="1">Nucleus</location>
    </subcellularLocation>
</comment>
<dbReference type="GO" id="GO:0008270">
    <property type="term" value="F:zinc ion binding"/>
    <property type="evidence" value="ECO:0007669"/>
    <property type="project" value="InterPro"/>
</dbReference>
<dbReference type="PANTHER" id="PTHR47782:SF12">
    <property type="entry name" value="ZN(II)2CYS6 TRANSCRIPTION FACTOR (EUROFUNG)"/>
    <property type="match status" value="1"/>
</dbReference>
<dbReference type="Pfam" id="PF04082">
    <property type="entry name" value="Fungal_trans"/>
    <property type="match status" value="1"/>
</dbReference>
<dbReference type="GO" id="GO:0005634">
    <property type="term" value="C:nucleus"/>
    <property type="evidence" value="ECO:0007669"/>
    <property type="project" value="UniProtKB-SubCell"/>
</dbReference>
<evidence type="ECO:0000256" key="8">
    <source>
        <dbReference type="SAM" id="MobiDB-lite"/>
    </source>
</evidence>
<evidence type="ECO:0000256" key="7">
    <source>
        <dbReference type="ARBA" id="ARBA00023242"/>
    </source>
</evidence>
<dbReference type="AlphaFoldDB" id="A0A9W9IKY5"/>
<dbReference type="InterPro" id="IPR052202">
    <property type="entry name" value="Yeast_MetPath_Reg"/>
</dbReference>
<proteinExistence type="predicted"/>
<feature type="region of interest" description="Disordered" evidence="8">
    <location>
        <begin position="57"/>
        <end position="144"/>
    </location>
</feature>
<evidence type="ECO:0000256" key="4">
    <source>
        <dbReference type="ARBA" id="ARBA00023015"/>
    </source>
</evidence>
<feature type="domain" description="Xylanolytic transcriptional activator regulatory" evidence="10">
    <location>
        <begin position="293"/>
        <end position="370"/>
    </location>
</feature>
<dbReference type="CDD" id="cd12148">
    <property type="entry name" value="fungal_TF_MHR"/>
    <property type="match status" value="1"/>
</dbReference>
<feature type="compositionally biased region" description="Low complexity" evidence="8">
    <location>
        <begin position="107"/>
        <end position="119"/>
    </location>
</feature>
<dbReference type="Proteomes" id="UP001146351">
    <property type="component" value="Unassembled WGS sequence"/>
</dbReference>
<dbReference type="InterPro" id="IPR007219">
    <property type="entry name" value="XnlR_reg_dom"/>
</dbReference>
<name>A0A9W9IKY5_9EURO</name>
<reference evidence="11" key="2">
    <citation type="journal article" date="2023" name="IMA Fungus">
        <title>Comparative genomic study of the Penicillium genus elucidates a diverse pangenome and 15 lateral gene transfer events.</title>
        <authorList>
            <person name="Petersen C."/>
            <person name="Sorensen T."/>
            <person name="Nielsen M.R."/>
            <person name="Sondergaard T.E."/>
            <person name="Sorensen J.L."/>
            <person name="Fitzpatrick D.A."/>
            <person name="Frisvad J.C."/>
            <person name="Nielsen K.L."/>
        </authorList>
    </citation>
    <scope>NUCLEOTIDE SEQUENCE</scope>
    <source>
        <strain evidence="11">IBT 21917</strain>
    </source>
</reference>
<evidence type="ECO:0000256" key="6">
    <source>
        <dbReference type="ARBA" id="ARBA00023163"/>
    </source>
</evidence>
<dbReference type="GO" id="GO:0006351">
    <property type="term" value="P:DNA-templated transcription"/>
    <property type="evidence" value="ECO:0007669"/>
    <property type="project" value="InterPro"/>
</dbReference>
<gene>
    <name evidence="11" type="ORF">N7492_002160</name>
</gene>
<keyword evidence="12" id="KW-1185">Reference proteome</keyword>
<dbReference type="SMART" id="SM00906">
    <property type="entry name" value="Fungal_trans"/>
    <property type="match status" value="1"/>
</dbReference>
<evidence type="ECO:0000256" key="5">
    <source>
        <dbReference type="ARBA" id="ARBA00023125"/>
    </source>
</evidence>
<dbReference type="GO" id="GO:0043565">
    <property type="term" value="F:sequence-specific DNA binding"/>
    <property type="evidence" value="ECO:0007669"/>
    <property type="project" value="TreeGrafter"/>
</dbReference>
<evidence type="ECO:0000313" key="11">
    <source>
        <dbReference type="EMBL" id="KAJ5178950.1"/>
    </source>
</evidence>
<evidence type="ECO:0000256" key="2">
    <source>
        <dbReference type="ARBA" id="ARBA00022723"/>
    </source>
</evidence>
<evidence type="ECO:0000256" key="1">
    <source>
        <dbReference type="ARBA" id="ARBA00004123"/>
    </source>
</evidence>
<dbReference type="GO" id="GO:0000981">
    <property type="term" value="F:DNA-binding transcription factor activity, RNA polymerase II-specific"/>
    <property type="evidence" value="ECO:0007669"/>
    <property type="project" value="TreeGrafter"/>
</dbReference>
<reference evidence="11" key="1">
    <citation type="submission" date="2022-11" db="EMBL/GenBank/DDBJ databases">
        <authorList>
            <person name="Petersen C."/>
        </authorList>
    </citation>
    <scope>NUCLEOTIDE SEQUENCE</scope>
    <source>
        <strain evidence="11">IBT 21917</strain>
    </source>
</reference>
<dbReference type="GO" id="GO:0045944">
    <property type="term" value="P:positive regulation of transcription by RNA polymerase II"/>
    <property type="evidence" value="ECO:0007669"/>
    <property type="project" value="TreeGrafter"/>
</dbReference>
<keyword evidence="4" id="KW-0805">Transcription regulation</keyword>
<evidence type="ECO:0000256" key="3">
    <source>
        <dbReference type="ARBA" id="ARBA00022833"/>
    </source>
</evidence>
<comment type="caution">
    <text evidence="11">The sequence shown here is derived from an EMBL/GenBank/DDBJ whole genome shotgun (WGS) entry which is preliminary data.</text>
</comment>
<evidence type="ECO:0000313" key="12">
    <source>
        <dbReference type="Proteomes" id="UP001146351"/>
    </source>
</evidence>
<keyword evidence="9" id="KW-0732">Signal</keyword>
<dbReference type="PANTHER" id="PTHR47782">
    <property type="entry name" value="ZN(II)2CYS6 TRANSCRIPTION FACTOR (EUROFUNG)-RELATED"/>
    <property type="match status" value="1"/>
</dbReference>
<keyword evidence="7" id="KW-0539">Nucleus</keyword>
<feature type="signal peptide" evidence="9">
    <location>
        <begin position="1"/>
        <end position="18"/>
    </location>
</feature>
<feature type="compositionally biased region" description="Basic and acidic residues" evidence="8">
    <location>
        <begin position="84"/>
        <end position="93"/>
    </location>
</feature>
<sequence length="684" mass="75903">MKIPRIQLLTVLMWMVECLFDAPPDGVLRGQAYVATLEARIKSLEKRLRAKNSGCVMKASGPRLTPATACSDHQDPEDAPILDRANEPRRDPMDEANAGDLQPEPTNLAPPALSSPPNSQDLGESGPSQCSQPSQLTSAPRCPRERRIAGSDVTVLDILHGRTCASNPENKTLPDLPPSARAKALVDTVYFYTQARYCIVDWAQLREWHREREAIAYVSTEGPVALQTGAFFIWIIYAIGDCLVPNPENSTEAYFSRARAYLPAVMSLQNLSTVQALLCLTQYYFRGPTESPIWDLVGLALRLCIKLRYHRKAGNSPATQSVDPHTLELQKRFFWCAYCFDRLLGIVSKLPFGISDYDIDVEIPIDIDDTCTDRQMIRELQLKQAAGETRSEGTITTMTAALHHLQVYRIRSRILSNFTGPHARMPSLADVERLLSELDQWRQQAPRKQHSRSFPQQNPDRVQANYFQAVLLLLRPILIGNSMDPALIQLCVEFAADACESAKTLSLNPLTLPDRITVYHCFYGGITLLQCLAINPGVLSPRRSHQAISACLSALAVYTRVLPAVAPFLRLFEDVSNLFVCNDYGSEAYPSSNVRSLLNRIVSSDPSETSQILQSLSGENNTADFASIPEALEDEPMTAQFDSILGGQSSVVPLEMPLDISPLYAPDAEIMDLWTGPWLDSPSI</sequence>
<protein>
    <recommendedName>
        <fullName evidence="10">Xylanolytic transcriptional activator regulatory domain-containing protein</fullName>
    </recommendedName>
</protein>
<feature type="compositionally biased region" description="Polar residues" evidence="8">
    <location>
        <begin position="120"/>
        <end position="138"/>
    </location>
</feature>
<evidence type="ECO:0000259" key="10">
    <source>
        <dbReference type="SMART" id="SM00906"/>
    </source>
</evidence>
<dbReference type="OrthoDB" id="189997at2759"/>
<organism evidence="11 12">
    <name type="scientific">Penicillium capsulatum</name>
    <dbReference type="NCBI Taxonomy" id="69766"/>
    <lineage>
        <taxon>Eukaryota</taxon>
        <taxon>Fungi</taxon>
        <taxon>Dikarya</taxon>
        <taxon>Ascomycota</taxon>
        <taxon>Pezizomycotina</taxon>
        <taxon>Eurotiomycetes</taxon>
        <taxon>Eurotiomycetidae</taxon>
        <taxon>Eurotiales</taxon>
        <taxon>Aspergillaceae</taxon>
        <taxon>Penicillium</taxon>
    </lineage>
</organism>